<protein>
    <submittedName>
        <fullName evidence="11">Methyl-accepting chemotaxis protein</fullName>
    </submittedName>
</protein>
<feature type="transmembrane region" description="Helical" evidence="8">
    <location>
        <begin position="198"/>
        <end position="217"/>
    </location>
</feature>
<dbReference type="Gene3D" id="6.10.340.10">
    <property type="match status" value="1"/>
</dbReference>
<evidence type="ECO:0000313" key="12">
    <source>
        <dbReference type="Proteomes" id="UP000535838"/>
    </source>
</evidence>
<reference evidence="11 12" key="1">
    <citation type="submission" date="2020-08" db="EMBL/GenBank/DDBJ databases">
        <title>Cohnella phylogeny.</title>
        <authorList>
            <person name="Dunlap C."/>
        </authorList>
    </citation>
    <scope>NUCLEOTIDE SEQUENCE [LARGE SCALE GENOMIC DNA]</scope>
    <source>
        <strain evidence="11 12">DSM 25241</strain>
    </source>
</reference>
<keyword evidence="3 8" id="KW-0472">Membrane</keyword>
<dbReference type="EMBL" id="JACJVQ010000005">
    <property type="protein sequence ID" value="MBB6633467.1"/>
    <property type="molecule type" value="Genomic_DNA"/>
</dbReference>
<dbReference type="CDD" id="cd06225">
    <property type="entry name" value="HAMP"/>
    <property type="match status" value="1"/>
</dbReference>
<keyword evidence="8" id="KW-0812">Transmembrane</keyword>
<dbReference type="SUPFAM" id="SSF58104">
    <property type="entry name" value="Methyl-accepting chemotaxis protein (MCP) signaling domain"/>
    <property type="match status" value="1"/>
</dbReference>
<sequence>MYLSVKVRLALLLFIPIVFFVATAYYLLSLNSSNIKRMNQSLYEVSYIANNHIVSADRDFYQAMNAYNLLRFVPLPSEAYAEYEKDFNENVAQVSERIDAAQAILQDAKLMDNVEETSALSAEAAFSQYETAFKEWSEIATGNVKDRSPVDQAGETALSERFENSRTAIDTLSSLLDQYSKQETDAIIKKKNADTRSMYTVLFIEWIVIILAAFFTLRHLNRTIANLQNKTRMVAGGNLHFERMAKYSKDEFGRLNESMDTMIEKIRGLVLQISDNTQTVSAAAVELSVSAKEAAATTNHVAENIQEVTSQVEVQATIAEETSRAVEEMSSGIQKIAENTNSISDLSATASGQVDEGNEHMLGLKEQLNEIMQAIQALSAIVANLNEKSDKIGEITENITSFANQTNILSLNASIEAARAGEHGKGFAVVAQEIRNLAAGSLESAEVISALISETRDEIGKASTFMESTVSQAEKGSRLMDDVAEDFDSIHQAVKKVVEQVHETSAITEQMSASSEEVAASMEQSSNSSREVAGKAQTVAAATEEQLALGESISHAADQLQTIVQSLKASVSQFKL</sequence>
<comment type="similarity">
    <text evidence="5">Belongs to the methyl-accepting chemotaxis (MCP) protein family.</text>
</comment>
<dbReference type="SMART" id="SM00304">
    <property type="entry name" value="HAMP"/>
    <property type="match status" value="1"/>
</dbReference>
<evidence type="ECO:0000256" key="7">
    <source>
        <dbReference type="SAM" id="MobiDB-lite"/>
    </source>
</evidence>
<dbReference type="RefSeq" id="WP_185118710.1">
    <property type="nucleotide sequence ID" value="NZ_JACJVQ010000005.1"/>
</dbReference>
<evidence type="ECO:0000256" key="6">
    <source>
        <dbReference type="PROSITE-ProRule" id="PRU00284"/>
    </source>
</evidence>
<evidence type="ECO:0000256" key="1">
    <source>
        <dbReference type="ARBA" id="ARBA00004236"/>
    </source>
</evidence>
<dbReference type="PROSITE" id="PS50111">
    <property type="entry name" value="CHEMOTAXIS_TRANSDUC_2"/>
    <property type="match status" value="1"/>
</dbReference>
<comment type="caution">
    <text evidence="11">The sequence shown here is derived from an EMBL/GenBank/DDBJ whole genome shotgun (WGS) entry which is preliminary data.</text>
</comment>
<dbReference type="GO" id="GO:0005886">
    <property type="term" value="C:plasma membrane"/>
    <property type="evidence" value="ECO:0007669"/>
    <property type="project" value="UniProtKB-SubCell"/>
</dbReference>
<evidence type="ECO:0000259" key="10">
    <source>
        <dbReference type="PROSITE" id="PS50885"/>
    </source>
</evidence>
<dbReference type="Pfam" id="PF00672">
    <property type="entry name" value="HAMP"/>
    <property type="match status" value="1"/>
</dbReference>
<evidence type="ECO:0000256" key="8">
    <source>
        <dbReference type="SAM" id="Phobius"/>
    </source>
</evidence>
<keyword evidence="8" id="KW-1133">Transmembrane helix</keyword>
<dbReference type="SMART" id="SM00283">
    <property type="entry name" value="MA"/>
    <property type="match status" value="1"/>
</dbReference>
<keyword evidence="12" id="KW-1185">Reference proteome</keyword>
<feature type="transmembrane region" description="Helical" evidence="8">
    <location>
        <begin position="6"/>
        <end position="28"/>
    </location>
</feature>
<proteinExistence type="inferred from homology"/>
<dbReference type="PANTHER" id="PTHR32089">
    <property type="entry name" value="METHYL-ACCEPTING CHEMOTAXIS PROTEIN MCPB"/>
    <property type="match status" value="1"/>
</dbReference>
<dbReference type="GO" id="GO:0007165">
    <property type="term" value="P:signal transduction"/>
    <property type="evidence" value="ECO:0007669"/>
    <property type="project" value="UniProtKB-KW"/>
</dbReference>
<dbReference type="CDD" id="cd11386">
    <property type="entry name" value="MCP_signal"/>
    <property type="match status" value="1"/>
</dbReference>
<dbReference type="InterPro" id="IPR004089">
    <property type="entry name" value="MCPsignal_dom"/>
</dbReference>
<accession>A0A841SV13</accession>
<name>A0A841SV13_9BACL</name>
<dbReference type="InterPro" id="IPR003660">
    <property type="entry name" value="HAMP_dom"/>
</dbReference>
<dbReference type="PANTHER" id="PTHR32089:SF112">
    <property type="entry name" value="LYSOZYME-LIKE PROTEIN-RELATED"/>
    <property type="match status" value="1"/>
</dbReference>
<organism evidence="11 12">
    <name type="scientific">Cohnella thailandensis</name>
    <dbReference type="NCBI Taxonomy" id="557557"/>
    <lineage>
        <taxon>Bacteria</taxon>
        <taxon>Bacillati</taxon>
        <taxon>Bacillota</taxon>
        <taxon>Bacilli</taxon>
        <taxon>Bacillales</taxon>
        <taxon>Paenibacillaceae</taxon>
        <taxon>Cohnella</taxon>
    </lineage>
</organism>
<evidence type="ECO:0000256" key="4">
    <source>
        <dbReference type="ARBA" id="ARBA00023224"/>
    </source>
</evidence>
<feature type="compositionally biased region" description="Low complexity" evidence="7">
    <location>
        <begin position="510"/>
        <end position="526"/>
    </location>
</feature>
<dbReference type="Pfam" id="PF00015">
    <property type="entry name" value="MCPsignal"/>
    <property type="match status" value="1"/>
</dbReference>
<keyword evidence="4 6" id="KW-0807">Transducer</keyword>
<comment type="subcellular location">
    <subcellularLocation>
        <location evidence="1">Cell membrane</location>
    </subcellularLocation>
</comment>
<dbReference type="Proteomes" id="UP000535838">
    <property type="component" value="Unassembled WGS sequence"/>
</dbReference>
<keyword evidence="2" id="KW-1003">Cell membrane</keyword>
<gene>
    <name evidence="11" type="ORF">H7B67_05035</name>
</gene>
<evidence type="ECO:0000313" key="11">
    <source>
        <dbReference type="EMBL" id="MBB6633467.1"/>
    </source>
</evidence>
<evidence type="ECO:0000259" key="9">
    <source>
        <dbReference type="PROSITE" id="PS50111"/>
    </source>
</evidence>
<dbReference type="AlphaFoldDB" id="A0A841SV13"/>
<feature type="domain" description="Methyl-accepting transducer" evidence="9">
    <location>
        <begin position="290"/>
        <end position="526"/>
    </location>
</feature>
<dbReference type="Gene3D" id="1.10.287.950">
    <property type="entry name" value="Methyl-accepting chemotaxis protein"/>
    <property type="match status" value="1"/>
</dbReference>
<evidence type="ECO:0000256" key="3">
    <source>
        <dbReference type="ARBA" id="ARBA00023136"/>
    </source>
</evidence>
<dbReference type="PROSITE" id="PS50885">
    <property type="entry name" value="HAMP"/>
    <property type="match status" value="1"/>
</dbReference>
<evidence type="ECO:0000256" key="5">
    <source>
        <dbReference type="ARBA" id="ARBA00029447"/>
    </source>
</evidence>
<evidence type="ECO:0000256" key="2">
    <source>
        <dbReference type="ARBA" id="ARBA00022475"/>
    </source>
</evidence>
<feature type="domain" description="HAMP" evidence="10">
    <location>
        <begin position="218"/>
        <end position="271"/>
    </location>
</feature>
<feature type="region of interest" description="Disordered" evidence="7">
    <location>
        <begin position="510"/>
        <end position="537"/>
    </location>
</feature>